<evidence type="ECO:0000256" key="3">
    <source>
        <dbReference type="ARBA" id="ARBA00022989"/>
    </source>
</evidence>
<evidence type="ECO:0000313" key="7">
    <source>
        <dbReference type="EMBL" id="GGW79642.1"/>
    </source>
</evidence>
<feature type="transmembrane region" description="Helical" evidence="5">
    <location>
        <begin position="257"/>
        <end position="275"/>
    </location>
</feature>
<evidence type="ECO:0000259" key="6">
    <source>
        <dbReference type="Pfam" id="PF00892"/>
    </source>
</evidence>
<keyword evidence="8" id="KW-1185">Reference proteome</keyword>
<organism evidence="7 8">
    <name type="scientific">Advenella faeciporci</name>
    <dbReference type="NCBI Taxonomy" id="797535"/>
    <lineage>
        <taxon>Bacteria</taxon>
        <taxon>Pseudomonadati</taxon>
        <taxon>Pseudomonadota</taxon>
        <taxon>Betaproteobacteria</taxon>
        <taxon>Burkholderiales</taxon>
        <taxon>Alcaligenaceae</taxon>
    </lineage>
</organism>
<evidence type="ECO:0000256" key="2">
    <source>
        <dbReference type="ARBA" id="ARBA00022692"/>
    </source>
</evidence>
<dbReference type="AlphaFoldDB" id="A0A918MX41"/>
<feature type="domain" description="EamA" evidence="6">
    <location>
        <begin position="142"/>
        <end position="272"/>
    </location>
</feature>
<evidence type="ECO:0000256" key="1">
    <source>
        <dbReference type="ARBA" id="ARBA00004141"/>
    </source>
</evidence>
<dbReference type="PANTHER" id="PTHR22911">
    <property type="entry name" value="ACYL-MALONYL CONDENSING ENZYME-RELATED"/>
    <property type="match status" value="1"/>
</dbReference>
<keyword evidence="4 5" id="KW-0472">Membrane</keyword>
<keyword evidence="2 5" id="KW-0812">Transmembrane</keyword>
<feature type="transmembrane region" description="Helical" evidence="5">
    <location>
        <begin position="202"/>
        <end position="221"/>
    </location>
</feature>
<reference evidence="7" key="1">
    <citation type="journal article" date="2014" name="Int. J. Syst. Evol. Microbiol.">
        <title>Complete genome sequence of Corynebacterium casei LMG S-19264T (=DSM 44701T), isolated from a smear-ripened cheese.</title>
        <authorList>
            <consortium name="US DOE Joint Genome Institute (JGI-PGF)"/>
            <person name="Walter F."/>
            <person name="Albersmeier A."/>
            <person name="Kalinowski J."/>
            <person name="Ruckert C."/>
        </authorList>
    </citation>
    <scope>NUCLEOTIDE SEQUENCE</scope>
    <source>
        <strain evidence="7">KCTC 23732</strain>
    </source>
</reference>
<protein>
    <submittedName>
        <fullName evidence="7">Membrane protein</fullName>
    </submittedName>
</protein>
<dbReference type="PANTHER" id="PTHR22911:SF6">
    <property type="entry name" value="SOLUTE CARRIER FAMILY 35 MEMBER G1"/>
    <property type="match status" value="1"/>
</dbReference>
<dbReference type="Proteomes" id="UP000608345">
    <property type="component" value="Unassembled WGS sequence"/>
</dbReference>
<name>A0A918MX41_9BURK</name>
<evidence type="ECO:0000313" key="8">
    <source>
        <dbReference type="Proteomes" id="UP000608345"/>
    </source>
</evidence>
<evidence type="ECO:0000256" key="5">
    <source>
        <dbReference type="SAM" id="Phobius"/>
    </source>
</evidence>
<keyword evidence="3 5" id="KW-1133">Transmembrane helix</keyword>
<dbReference type="GO" id="GO:0016020">
    <property type="term" value="C:membrane"/>
    <property type="evidence" value="ECO:0007669"/>
    <property type="project" value="UniProtKB-SubCell"/>
</dbReference>
<dbReference type="RefSeq" id="WP_189384051.1">
    <property type="nucleotide sequence ID" value="NZ_BAABFY010000007.1"/>
</dbReference>
<proteinExistence type="predicted"/>
<gene>
    <name evidence="7" type="ORF">GCM10011450_06770</name>
</gene>
<dbReference type="SUPFAM" id="SSF103481">
    <property type="entry name" value="Multidrug resistance efflux transporter EmrE"/>
    <property type="match status" value="2"/>
</dbReference>
<comment type="caution">
    <text evidence="7">The sequence shown here is derived from an EMBL/GenBank/DDBJ whole genome shotgun (WGS) entry which is preliminary data.</text>
</comment>
<feature type="transmembrane region" description="Helical" evidence="5">
    <location>
        <begin position="141"/>
        <end position="159"/>
    </location>
</feature>
<dbReference type="InterPro" id="IPR037185">
    <property type="entry name" value="EmrE-like"/>
</dbReference>
<accession>A0A918MX41</accession>
<feature type="transmembrane region" description="Helical" evidence="5">
    <location>
        <begin position="171"/>
        <end position="190"/>
    </location>
</feature>
<feature type="transmembrane region" description="Helical" evidence="5">
    <location>
        <begin position="233"/>
        <end position="251"/>
    </location>
</feature>
<dbReference type="EMBL" id="BMYS01000003">
    <property type="protein sequence ID" value="GGW79642.1"/>
    <property type="molecule type" value="Genomic_DNA"/>
</dbReference>
<dbReference type="Pfam" id="PF00892">
    <property type="entry name" value="EamA"/>
    <property type="match status" value="2"/>
</dbReference>
<feature type="transmembrane region" description="Helical" evidence="5">
    <location>
        <begin position="29"/>
        <end position="51"/>
    </location>
</feature>
<feature type="transmembrane region" description="Helical" evidence="5">
    <location>
        <begin position="63"/>
        <end position="80"/>
    </location>
</feature>
<feature type="transmembrane region" description="Helical" evidence="5">
    <location>
        <begin position="116"/>
        <end position="135"/>
    </location>
</feature>
<evidence type="ECO:0000256" key="4">
    <source>
        <dbReference type="ARBA" id="ARBA00023136"/>
    </source>
</evidence>
<comment type="subcellular location">
    <subcellularLocation>
        <location evidence="1">Membrane</location>
        <topology evidence="1">Multi-pass membrane protein</topology>
    </subcellularLocation>
</comment>
<dbReference type="InterPro" id="IPR000620">
    <property type="entry name" value="EamA_dom"/>
</dbReference>
<feature type="domain" description="EamA" evidence="6">
    <location>
        <begin position="4"/>
        <end position="132"/>
    </location>
</feature>
<sequence>MQSLWMLLAAFMFAIMGACIKLSYETGSTLALIVIARGLPSIVAIVLWALLSHQSLKPKSVKLHVLRNLFGVTAMWMGFYGYSVLPLSTSTSLNYTSPLFIACFLFFTHKGPKDSMRLLAVILGFMGVLLVLRPTITEDQWFAASLGLMSGAFAGIAMLQIKELGAIGEPIWRTVFYFSLIVVLTGFLGLKAHGYGAPTLTTWLALFGVGVSGLIGQLALTRAFGQGSPILTAALQYSTIIFAAILGIVFWGDIPDLLAWIGMGLIILAGLLSAWRTMQLAEAARSGKNRAGA</sequence>
<reference evidence="7" key="2">
    <citation type="submission" date="2020-09" db="EMBL/GenBank/DDBJ databases">
        <authorList>
            <person name="Sun Q."/>
            <person name="Kim S."/>
        </authorList>
    </citation>
    <scope>NUCLEOTIDE SEQUENCE</scope>
    <source>
        <strain evidence="7">KCTC 23732</strain>
    </source>
</reference>